<dbReference type="GO" id="GO:0016151">
    <property type="term" value="F:nickel cation binding"/>
    <property type="evidence" value="ECO:0007669"/>
    <property type="project" value="InterPro"/>
</dbReference>
<comment type="cofactor">
    <cofactor evidence="2">
        <name>Ni(2+)</name>
        <dbReference type="ChEBI" id="CHEBI:49786"/>
    </cofactor>
</comment>
<feature type="binding site" evidence="2">
    <location>
        <position position="372"/>
    </location>
    <ligand>
        <name>Mg(2+)</name>
        <dbReference type="ChEBI" id="CHEBI:18420"/>
    </ligand>
</feature>
<dbReference type="SUPFAM" id="SSF56762">
    <property type="entry name" value="HydB/Nqo4-like"/>
    <property type="match status" value="1"/>
</dbReference>
<dbReference type="Pfam" id="PF00374">
    <property type="entry name" value="NiFeSe_Hases"/>
    <property type="match status" value="2"/>
</dbReference>
<sequence>MSKTLTIEELTRVEGHGGITIIIEGETVKDVKMNIFEGPRFFESIIKTVYYDKIPDIMRRICAICTASHSLASIRAIEHAFNIDVSDQTQILRDLLIHGETIESHALHVFMLALPDYLGYPDALKMASDHLDKVKAALELKKAGNLIHNTISGREVHGMNERVGGFSRIPSERKLENIREEMLKVKAAAELGVELLARKEPQLNFNSKNIFMALNPGEKYGFIGDEILISDGSRHNINDYLNIVKERVVNYSTSKISTYKNHPFMVGALARLILNKNKLEGTAKTMFKKYQQLIREDNPLSNNIAQAIELVHSVERAEFLVNELLSRGVRDEHLPSVKVKEARGVGAVEAPRGILYHDYTFDKSGCVIKCNVITPTAQNIANMEKHYREIVEALIKEEENMIKRHLELVARAYDPCISCSTHIIRVKR</sequence>
<dbReference type="InterPro" id="IPR018194">
    <property type="entry name" value="Ni-dep_hyd_lsu_Ni_BS"/>
</dbReference>
<feature type="binding site" evidence="2">
    <location>
        <position position="419"/>
    </location>
    <ligand>
        <name>Fe cation</name>
        <dbReference type="ChEBI" id="CHEBI:24875"/>
    </ligand>
</feature>
<dbReference type="PANTHER" id="PTHR43600">
    <property type="entry name" value="COENZYME F420 HYDROGENASE, SUBUNIT ALPHA"/>
    <property type="match status" value="1"/>
</dbReference>
<keyword evidence="2" id="KW-0479">Metal-binding</keyword>
<dbReference type="PANTHER" id="PTHR43600:SF4">
    <property type="entry name" value="CYTOSOLIC NIFE-HYDROGENASE, ALPHA SUBUNIT"/>
    <property type="match status" value="1"/>
</dbReference>
<protein>
    <submittedName>
        <fullName evidence="3">Ni/Fe hydrogenase subunit alpha</fullName>
    </submittedName>
</protein>
<feature type="binding site" evidence="2">
    <location>
        <position position="65"/>
    </location>
    <ligand>
        <name>Ni(2+)</name>
        <dbReference type="ChEBI" id="CHEBI:49786"/>
    </ligand>
</feature>
<evidence type="ECO:0000256" key="1">
    <source>
        <dbReference type="ARBA" id="ARBA00023002"/>
    </source>
</evidence>
<evidence type="ECO:0000256" key="2">
    <source>
        <dbReference type="PIRSR" id="PIRSR601501-1"/>
    </source>
</evidence>
<dbReference type="AlphaFoldDB" id="A0AAF0D387"/>
<dbReference type="Gene3D" id="1.10.645.10">
    <property type="entry name" value="Cytochrome-c3 Hydrogenase, chain B"/>
    <property type="match status" value="1"/>
</dbReference>
<dbReference type="PROSITE" id="PS00508">
    <property type="entry name" value="NI_HGENASE_L_2"/>
    <property type="match status" value="1"/>
</dbReference>
<dbReference type="KEGG" id="oyw:OdinLCB4_002715"/>
<comment type="cofactor">
    <cofactor evidence="2">
        <name>Fe cation</name>
        <dbReference type="ChEBI" id="CHEBI:24875"/>
    </cofactor>
</comment>
<dbReference type="InterPro" id="IPR029014">
    <property type="entry name" value="NiFe-Hase_large"/>
</dbReference>
<feature type="binding site" evidence="2">
    <location>
        <position position="422"/>
    </location>
    <ligand>
        <name>Mg(2+)</name>
        <dbReference type="ChEBI" id="CHEBI:18420"/>
    </ligand>
</feature>
<reference evidence="3" key="1">
    <citation type="journal article" date="2017" name="Nature">
        <title>Asgard archaea illuminate the origin of eukaryotic cellular complexity.</title>
        <authorList>
            <person name="Zaremba-Niedzwiedzka K."/>
            <person name="Caceres E.F."/>
            <person name="Saw J.H."/>
            <person name="Backstrom D."/>
            <person name="Juzokaite L."/>
            <person name="Vancaester E."/>
            <person name="Seitz K.W."/>
            <person name="Anantharaman K."/>
            <person name="Starnawski P."/>
            <person name="Kjeldsen K.U."/>
            <person name="Scott M.B."/>
            <person name="Nunoura T."/>
            <person name="Banfield J.F."/>
            <person name="Schramm A."/>
            <person name="Baker B.J."/>
            <person name="Spang A."/>
            <person name="Ettema T.J.G."/>
        </authorList>
    </citation>
    <scope>NUCLEOTIDE SEQUENCE</scope>
    <source>
        <strain evidence="3">LCB_4</strain>
    </source>
</reference>
<keyword evidence="2" id="KW-0460">Magnesium</keyword>
<name>A0AAF0D387_ODILC</name>
<organism evidence="3 4">
    <name type="scientific">Odinarchaeota yellowstonii (strain LCB_4)</name>
    <dbReference type="NCBI Taxonomy" id="1841599"/>
    <lineage>
        <taxon>Archaea</taxon>
        <taxon>Promethearchaeati</taxon>
        <taxon>Candidatus Odinarchaeota</taxon>
        <taxon>Candidatus Odinarchaeia</taxon>
        <taxon>Candidatus Odinarchaeales</taxon>
        <taxon>Candidatus Odinarchaeaceae</taxon>
        <taxon>Candidatus Odinarchaeum</taxon>
    </lineage>
</organism>
<feature type="binding site" evidence="2">
    <location>
        <position position="62"/>
    </location>
    <ligand>
        <name>Mg(2+)</name>
        <dbReference type="ChEBI" id="CHEBI:18420"/>
    </ligand>
</feature>
<dbReference type="InterPro" id="IPR001501">
    <property type="entry name" value="Ni-dep_hyd_lsu"/>
</dbReference>
<proteinExistence type="predicted"/>
<dbReference type="EMBL" id="CP091871">
    <property type="protein sequence ID" value="WEU40846.1"/>
    <property type="molecule type" value="Genomic_DNA"/>
</dbReference>
<dbReference type="Proteomes" id="UP000186851">
    <property type="component" value="Chromosome"/>
</dbReference>
<keyword evidence="2" id="KW-0533">Nickel</keyword>
<feature type="binding site" evidence="2">
    <location>
        <position position="416"/>
    </location>
    <ligand>
        <name>Ni(2+)</name>
        <dbReference type="ChEBI" id="CHEBI:49786"/>
    </ligand>
</feature>
<keyword evidence="1" id="KW-0560">Oxidoreductase</keyword>
<gene>
    <name evidence="3" type="ORF">OdinLCB4_002715</name>
</gene>
<feature type="binding site" evidence="2">
    <location>
        <position position="65"/>
    </location>
    <ligand>
        <name>Fe cation</name>
        <dbReference type="ChEBI" id="CHEBI:24875"/>
    </ligand>
</feature>
<evidence type="ECO:0000313" key="3">
    <source>
        <dbReference type="EMBL" id="WEU40846.1"/>
    </source>
</evidence>
<keyword evidence="2" id="KW-0408">Iron</keyword>
<accession>A0AAF0D387</accession>
<reference evidence="3" key="2">
    <citation type="journal article" date="2022" name="Nat. Microbiol.">
        <title>A closed Candidatus Odinarchaeum chromosome exposes Asgard archaeal viruses.</title>
        <authorList>
            <person name="Tamarit D."/>
            <person name="Caceres E.F."/>
            <person name="Krupovic M."/>
            <person name="Nijland R."/>
            <person name="Eme L."/>
            <person name="Robinson N.P."/>
            <person name="Ettema T.J.G."/>
        </authorList>
    </citation>
    <scope>NUCLEOTIDE SEQUENCE</scope>
    <source>
        <strain evidence="3">LCB_4</strain>
    </source>
</reference>
<dbReference type="GO" id="GO:0008901">
    <property type="term" value="F:ferredoxin hydrogenase activity"/>
    <property type="evidence" value="ECO:0007669"/>
    <property type="project" value="InterPro"/>
</dbReference>
<feature type="binding site" evidence="2">
    <location>
        <position position="43"/>
    </location>
    <ligand>
        <name>Mg(2+)</name>
        <dbReference type="ChEBI" id="CHEBI:18420"/>
    </ligand>
</feature>
<evidence type="ECO:0000313" key="4">
    <source>
        <dbReference type="Proteomes" id="UP000186851"/>
    </source>
</evidence>